<comment type="similarity">
    <text evidence="12">Belongs to the glycosyl hydrolase 16 family. CRH1 subfamily.</text>
</comment>
<feature type="compositionally biased region" description="Low complexity" evidence="13">
    <location>
        <begin position="355"/>
        <end position="376"/>
    </location>
</feature>
<dbReference type="GO" id="GO:0016020">
    <property type="term" value="C:membrane"/>
    <property type="evidence" value="ECO:0007669"/>
    <property type="project" value="UniProtKB-SubCell"/>
</dbReference>
<sequence length="404" mass="43487">MVSMWSRIMLAASLAASVTAQTYSSCNPMKQSCDANPGLASSSYSVDFTKGSDDDNWEGTGHGDVKYTSEGAEFTINKQGQSPTIQTKWYMFFGRVEIHMKAAPGQGIVSSIVLLSDILDEVDWEFLGGRDAETQTNFYAKGSTDNTQSLTFPVENTQSEFHNYTVHWTQESCAWYINGVSVRTLNFAEARGGENYPQTPMRVKLGIWAGGDVDDNAEGSEYIHDEAMGTKADDLQAVEWAGGETDFSKIPFTMTVQKVKVENLNPAESYSYGDRSGSYKSIDFDKKDNGSNDKDDDEDEDETESTTASETASKTTSETAESATETTSDSDSDATTMSTAKASETGSSDFKNNKAAETGSSETDATSTGSSASATAESDENGASGNMPKMWLSLGALCAAMLTM</sequence>
<dbReference type="PANTHER" id="PTHR10963">
    <property type="entry name" value="GLYCOSYL HYDROLASE-RELATED"/>
    <property type="match status" value="1"/>
</dbReference>
<evidence type="ECO:0000259" key="15">
    <source>
        <dbReference type="PROSITE" id="PS51762"/>
    </source>
</evidence>
<dbReference type="InterPro" id="IPR050546">
    <property type="entry name" value="Glycosyl_Hydrlase_16"/>
</dbReference>
<dbReference type="STRING" id="56646.A0A2L2TM28"/>
<keyword evidence="17" id="KW-1185">Reference proteome</keyword>
<keyword evidence="8" id="KW-0472">Membrane</keyword>
<comment type="catalytic activity">
    <reaction evidence="1">
        <text>Random endo-hydrolysis of N-acetyl-beta-D-glucosaminide (1-&gt;4)-beta-linkages in chitin and chitodextrins.</text>
        <dbReference type="EC" id="3.2.1.14"/>
    </reaction>
</comment>
<dbReference type="InterPro" id="IPR000757">
    <property type="entry name" value="Beta-glucanase-like"/>
</dbReference>
<keyword evidence="9" id="KW-0325">Glycoprotein</keyword>
<dbReference type="PROSITE" id="PS51762">
    <property type="entry name" value="GH16_2"/>
    <property type="match status" value="1"/>
</dbReference>
<organism evidence="16 17">
    <name type="scientific">Fusarium venenatum</name>
    <dbReference type="NCBI Taxonomy" id="56646"/>
    <lineage>
        <taxon>Eukaryota</taxon>
        <taxon>Fungi</taxon>
        <taxon>Dikarya</taxon>
        <taxon>Ascomycota</taxon>
        <taxon>Pezizomycotina</taxon>
        <taxon>Sordariomycetes</taxon>
        <taxon>Hypocreomycetidae</taxon>
        <taxon>Hypocreales</taxon>
        <taxon>Nectriaceae</taxon>
        <taxon>Fusarium</taxon>
    </lineage>
</organism>
<keyword evidence="4" id="KW-0328">Glycosyltransferase</keyword>
<dbReference type="Proteomes" id="UP000245910">
    <property type="component" value="Chromosome II"/>
</dbReference>
<feature type="signal peptide" evidence="14">
    <location>
        <begin position="1"/>
        <end position="20"/>
    </location>
</feature>
<dbReference type="AlphaFoldDB" id="A0A2L2TM28"/>
<accession>A0A2L2TM28</accession>
<keyword evidence="5" id="KW-0808">Transferase</keyword>
<feature type="chain" id="PRO_5014979695" description="chitinase" evidence="14">
    <location>
        <begin position="21"/>
        <end position="404"/>
    </location>
</feature>
<dbReference type="CDD" id="cd02183">
    <property type="entry name" value="GH16_fungal_CRH1_transglycosylase"/>
    <property type="match status" value="1"/>
</dbReference>
<evidence type="ECO:0000256" key="6">
    <source>
        <dbReference type="ARBA" id="ARBA00022729"/>
    </source>
</evidence>
<dbReference type="GO" id="GO:0008843">
    <property type="term" value="F:endochitinase activity"/>
    <property type="evidence" value="ECO:0007669"/>
    <property type="project" value="UniProtKB-EC"/>
</dbReference>
<keyword evidence="11" id="KW-0961">Cell wall biogenesis/degradation</keyword>
<evidence type="ECO:0000256" key="14">
    <source>
        <dbReference type="SAM" id="SignalP"/>
    </source>
</evidence>
<dbReference type="Pfam" id="PF00722">
    <property type="entry name" value="Glyco_hydro_16"/>
    <property type="match status" value="1"/>
</dbReference>
<evidence type="ECO:0000256" key="11">
    <source>
        <dbReference type="ARBA" id="ARBA00023316"/>
    </source>
</evidence>
<evidence type="ECO:0000256" key="8">
    <source>
        <dbReference type="ARBA" id="ARBA00023136"/>
    </source>
</evidence>
<evidence type="ECO:0000313" key="17">
    <source>
        <dbReference type="Proteomes" id="UP000245910"/>
    </source>
</evidence>
<dbReference type="GO" id="GO:0005975">
    <property type="term" value="P:carbohydrate metabolic process"/>
    <property type="evidence" value="ECO:0007669"/>
    <property type="project" value="InterPro"/>
</dbReference>
<evidence type="ECO:0000256" key="9">
    <source>
        <dbReference type="ARBA" id="ARBA00023180"/>
    </source>
</evidence>
<keyword evidence="10" id="KW-0326">Glycosidase</keyword>
<name>A0A2L2TM28_9HYPO</name>
<dbReference type="InterPro" id="IPR013320">
    <property type="entry name" value="ConA-like_dom_sf"/>
</dbReference>
<dbReference type="GO" id="GO:0031505">
    <property type="term" value="P:fungal-type cell wall organization"/>
    <property type="evidence" value="ECO:0007669"/>
    <property type="project" value="TreeGrafter"/>
</dbReference>
<feature type="compositionally biased region" description="Basic and acidic residues" evidence="13">
    <location>
        <begin position="282"/>
        <end position="293"/>
    </location>
</feature>
<dbReference type="PANTHER" id="PTHR10963:SF27">
    <property type="entry name" value="GLYCOSIDASE-RELATED"/>
    <property type="match status" value="1"/>
</dbReference>
<feature type="compositionally biased region" description="Low complexity" evidence="13">
    <location>
        <begin position="305"/>
        <end position="343"/>
    </location>
</feature>
<evidence type="ECO:0000256" key="3">
    <source>
        <dbReference type="ARBA" id="ARBA00012729"/>
    </source>
</evidence>
<evidence type="ECO:0000256" key="4">
    <source>
        <dbReference type="ARBA" id="ARBA00022676"/>
    </source>
</evidence>
<evidence type="ECO:0000256" key="5">
    <source>
        <dbReference type="ARBA" id="ARBA00022679"/>
    </source>
</evidence>
<dbReference type="SUPFAM" id="SSF49899">
    <property type="entry name" value="Concanavalin A-like lectins/glucanases"/>
    <property type="match status" value="1"/>
</dbReference>
<dbReference type="GO" id="GO:0009277">
    <property type="term" value="C:fungal-type cell wall"/>
    <property type="evidence" value="ECO:0007669"/>
    <property type="project" value="TreeGrafter"/>
</dbReference>
<feature type="domain" description="GH16" evidence="15">
    <location>
        <begin position="42"/>
        <end position="267"/>
    </location>
</feature>
<evidence type="ECO:0000256" key="12">
    <source>
        <dbReference type="ARBA" id="ARBA00038074"/>
    </source>
</evidence>
<dbReference type="Gene3D" id="2.60.120.200">
    <property type="match status" value="1"/>
</dbReference>
<keyword evidence="7" id="KW-0378">Hydrolase</keyword>
<evidence type="ECO:0000256" key="13">
    <source>
        <dbReference type="SAM" id="MobiDB-lite"/>
    </source>
</evidence>
<dbReference type="EC" id="3.2.1.14" evidence="3"/>
<evidence type="ECO:0000256" key="1">
    <source>
        <dbReference type="ARBA" id="ARBA00000822"/>
    </source>
</evidence>
<evidence type="ECO:0000256" key="2">
    <source>
        <dbReference type="ARBA" id="ARBA00004370"/>
    </source>
</evidence>
<evidence type="ECO:0000313" key="16">
    <source>
        <dbReference type="EMBL" id="CEI61490.1"/>
    </source>
</evidence>
<dbReference type="GO" id="GO:0016757">
    <property type="term" value="F:glycosyltransferase activity"/>
    <property type="evidence" value="ECO:0007669"/>
    <property type="project" value="UniProtKB-KW"/>
</dbReference>
<keyword evidence="6 14" id="KW-0732">Signal</keyword>
<reference evidence="17" key="1">
    <citation type="submission" date="2014-10" db="EMBL/GenBank/DDBJ databases">
        <authorList>
            <person name="King R."/>
        </authorList>
    </citation>
    <scope>NUCLEOTIDE SEQUENCE [LARGE SCALE GENOMIC DNA]</scope>
    <source>
        <strain evidence="17">A3/5</strain>
    </source>
</reference>
<feature type="compositionally biased region" description="Acidic residues" evidence="13">
    <location>
        <begin position="294"/>
        <end position="304"/>
    </location>
</feature>
<feature type="region of interest" description="Disordered" evidence="13">
    <location>
        <begin position="268"/>
        <end position="388"/>
    </location>
</feature>
<dbReference type="EMBL" id="LN649230">
    <property type="protein sequence ID" value="CEI61490.1"/>
    <property type="molecule type" value="Genomic_DNA"/>
</dbReference>
<evidence type="ECO:0000256" key="7">
    <source>
        <dbReference type="ARBA" id="ARBA00022801"/>
    </source>
</evidence>
<proteinExistence type="inferred from homology"/>
<evidence type="ECO:0000256" key="10">
    <source>
        <dbReference type="ARBA" id="ARBA00023295"/>
    </source>
</evidence>
<comment type="subcellular location">
    <subcellularLocation>
        <location evidence="2">Membrane</location>
    </subcellularLocation>
</comment>
<protein>
    <recommendedName>
        <fullName evidence="3">chitinase</fullName>
        <ecNumber evidence="3">3.2.1.14</ecNumber>
    </recommendedName>
</protein>